<comment type="subunit">
    <text evidence="7">Component of a fungal signal recognition particle (SRP) complex that consists of a 7SL RNA molecule (scR1) and at least six protein subunits: SRP72, SRP68, SRP54, SEC65, SRP21 and SRP14.</text>
</comment>
<keyword evidence="6 7" id="KW-0687">Ribonucleoprotein</keyword>
<dbReference type="Gene3D" id="3.30.720.10">
    <property type="entry name" value="Signal recognition particle alu RNA binding heterodimer, srp9/1"/>
    <property type="match status" value="1"/>
</dbReference>
<dbReference type="EMBL" id="BTGC01000008">
    <property type="protein sequence ID" value="GMM51738.1"/>
    <property type="molecule type" value="Genomic_DNA"/>
</dbReference>
<evidence type="ECO:0000313" key="8">
    <source>
        <dbReference type="EMBL" id="GMM51738.1"/>
    </source>
</evidence>
<name>A0AAV5RJW9_STABA</name>
<dbReference type="GO" id="GO:0030942">
    <property type="term" value="F:endoplasmic reticulum signal peptide binding"/>
    <property type="evidence" value="ECO:0007669"/>
    <property type="project" value="UniProtKB-UniRule"/>
</dbReference>
<keyword evidence="5 7" id="KW-0733">Signal recognition particle</keyword>
<evidence type="ECO:0000313" key="9">
    <source>
        <dbReference type="Proteomes" id="UP001362899"/>
    </source>
</evidence>
<comment type="caution">
    <text evidence="8">The sequence shown here is derived from an EMBL/GenBank/DDBJ whole genome shotgun (WGS) entry which is preliminary data.</text>
</comment>
<reference evidence="8 9" key="1">
    <citation type="journal article" date="2023" name="Elife">
        <title>Identification of key yeast species and microbe-microbe interactions impacting larval growth of Drosophila in the wild.</title>
        <authorList>
            <person name="Mure A."/>
            <person name="Sugiura Y."/>
            <person name="Maeda R."/>
            <person name="Honda K."/>
            <person name="Sakurai N."/>
            <person name="Takahashi Y."/>
            <person name="Watada M."/>
            <person name="Katoh T."/>
            <person name="Gotoh A."/>
            <person name="Gotoh Y."/>
            <person name="Taniguchi I."/>
            <person name="Nakamura K."/>
            <person name="Hayashi T."/>
            <person name="Katayama T."/>
            <person name="Uemura T."/>
            <person name="Hattori Y."/>
        </authorList>
    </citation>
    <scope>NUCLEOTIDE SEQUENCE [LARGE SCALE GENOMIC DNA]</scope>
    <source>
        <strain evidence="8 9">SB-73</strain>
    </source>
</reference>
<protein>
    <recommendedName>
        <fullName evidence="7">Signal recognition particle subunit SRP14</fullName>
    </recommendedName>
    <alternativeName>
        <fullName evidence="7">Signal recognition particle 14 kDa protein</fullName>
    </alternativeName>
</protein>
<organism evidence="8 9">
    <name type="scientific">Starmerella bacillaris</name>
    <name type="common">Yeast</name>
    <name type="synonym">Candida zemplinina</name>
    <dbReference type="NCBI Taxonomy" id="1247836"/>
    <lineage>
        <taxon>Eukaryota</taxon>
        <taxon>Fungi</taxon>
        <taxon>Dikarya</taxon>
        <taxon>Ascomycota</taxon>
        <taxon>Saccharomycotina</taxon>
        <taxon>Dipodascomycetes</taxon>
        <taxon>Dipodascales</taxon>
        <taxon>Trichomonascaceae</taxon>
        <taxon>Starmerella</taxon>
    </lineage>
</organism>
<dbReference type="Pfam" id="PF02290">
    <property type="entry name" value="SRP14"/>
    <property type="match status" value="1"/>
</dbReference>
<evidence type="ECO:0000256" key="6">
    <source>
        <dbReference type="ARBA" id="ARBA00023274"/>
    </source>
</evidence>
<sequence>MKQVDNKEFFKKLQKLLELSNEKGSVYLVQKQLPLADLEEEENLPRSLIFRASNGAPKGKGRISVSTIVTSDDLPQFWTEYAEILKKGTPGLLKKDKRKKKEKKDKKLS</sequence>
<evidence type="ECO:0000256" key="4">
    <source>
        <dbReference type="ARBA" id="ARBA00022884"/>
    </source>
</evidence>
<keyword evidence="9" id="KW-1185">Reference proteome</keyword>
<dbReference type="Proteomes" id="UP001362899">
    <property type="component" value="Unassembled WGS sequence"/>
</dbReference>
<keyword evidence="4 7" id="KW-0694">RNA-binding</keyword>
<gene>
    <name evidence="8" type="ORF">DASB73_027010</name>
</gene>
<dbReference type="GO" id="GO:0006614">
    <property type="term" value="P:SRP-dependent cotranslational protein targeting to membrane"/>
    <property type="evidence" value="ECO:0007669"/>
    <property type="project" value="UniProtKB-UniRule"/>
</dbReference>
<dbReference type="GO" id="GO:0008312">
    <property type="term" value="F:7S RNA binding"/>
    <property type="evidence" value="ECO:0007669"/>
    <property type="project" value="UniProtKB-UniRule"/>
</dbReference>
<proteinExistence type="inferred from homology"/>
<evidence type="ECO:0000256" key="3">
    <source>
        <dbReference type="ARBA" id="ARBA00022490"/>
    </source>
</evidence>
<keyword evidence="3 7" id="KW-0963">Cytoplasm</keyword>
<comment type="function">
    <text evidence="7">Component of the signal recognition particle (SRP) complex, a ribonucleoprotein complex that mediates the cotranslational targeting of secretory and membrane proteins to the endoplasmic reticulum (ER).</text>
</comment>
<dbReference type="InterPro" id="IPR003210">
    <property type="entry name" value="Signal_recog_particle_SRP14"/>
</dbReference>
<dbReference type="PANTHER" id="PTHR12013">
    <property type="entry name" value="SIGNAL RECOGNITION PARTICLE 14 KD PROTEIN"/>
    <property type="match status" value="1"/>
</dbReference>
<accession>A0AAV5RJW9</accession>
<evidence type="ECO:0000256" key="5">
    <source>
        <dbReference type="ARBA" id="ARBA00023135"/>
    </source>
</evidence>
<dbReference type="GO" id="GO:0005786">
    <property type="term" value="C:signal recognition particle, endoplasmic reticulum targeting"/>
    <property type="evidence" value="ECO:0007669"/>
    <property type="project" value="UniProtKB-UniRule"/>
</dbReference>
<dbReference type="SUPFAM" id="SSF54762">
    <property type="entry name" value="Signal recognition particle alu RNA binding heterodimer, SRP9/14"/>
    <property type="match status" value="1"/>
</dbReference>
<evidence type="ECO:0000256" key="7">
    <source>
        <dbReference type="RuleBase" id="RU368100"/>
    </source>
</evidence>
<dbReference type="InterPro" id="IPR009018">
    <property type="entry name" value="Signal_recog_particle_SRP9/14"/>
</dbReference>
<evidence type="ECO:0000256" key="1">
    <source>
        <dbReference type="ARBA" id="ARBA00004496"/>
    </source>
</evidence>
<evidence type="ECO:0000256" key="2">
    <source>
        <dbReference type="ARBA" id="ARBA00010349"/>
    </source>
</evidence>
<dbReference type="AlphaFoldDB" id="A0AAV5RJW9"/>
<comment type="similarity">
    <text evidence="2 7">Belongs to the SRP14 family.</text>
</comment>
<comment type="subcellular location">
    <subcellularLocation>
        <location evidence="1 7">Cytoplasm</location>
    </subcellularLocation>
</comment>